<dbReference type="STRING" id="104663.SAMN04488121_103828"/>
<sequence length="170" mass="19441">MKYNEEQEIVILEKCISFLNEIGIQTSFRSLMPDTFLPGCHIENGTIIIDKSMLKHPGDILHEAGHIAVVSSAARRRLTEKSIIKSKNREAEEVMAIAWSYAACMHLKIDPVFVFHENGYRNGSSSLIESCEKNEYIGMFMLQSVGMAVDRNDKRNEGTSHIHMKRWLRE</sequence>
<proteinExistence type="predicted"/>
<dbReference type="RefSeq" id="WP_089833666.1">
    <property type="nucleotide sequence ID" value="NZ_FNBN01000003.1"/>
</dbReference>
<accession>A0A1G7SDI9</accession>
<reference evidence="1 2" key="1">
    <citation type="submission" date="2016-10" db="EMBL/GenBank/DDBJ databases">
        <authorList>
            <person name="de Groot N.N."/>
        </authorList>
    </citation>
    <scope>NUCLEOTIDE SEQUENCE [LARGE SCALE GENOMIC DNA]</scope>
    <source>
        <strain evidence="1 2">DSM 527</strain>
    </source>
</reference>
<evidence type="ECO:0000313" key="2">
    <source>
        <dbReference type="Proteomes" id="UP000199045"/>
    </source>
</evidence>
<dbReference type="OrthoDB" id="1441538at2"/>
<organism evidence="1 2">
    <name type="scientific">Chitinophaga filiformis</name>
    <name type="common">Myxococcus filiformis</name>
    <name type="synonym">Flexibacter filiformis</name>
    <dbReference type="NCBI Taxonomy" id="104663"/>
    <lineage>
        <taxon>Bacteria</taxon>
        <taxon>Pseudomonadati</taxon>
        <taxon>Bacteroidota</taxon>
        <taxon>Chitinophagia</taxon>
        <taxon>Chitinophagales</taxon>
        <taxon>Chitinophagaceae</taxon>
        <taxon>Chitinophaga</taxon>
    </lineage>
</organism>
<dbReference type="EMBL" id="FNBN01000003">
    <property type="protein sequence ID" value="SDG20974.1"/>
    <property type="molecule type" value="Genomic_DNA"/>
</dbReference>
<name>A0A1G7SDI9_CHIFI</name>
<evidence type="ECO:0000313" key="1">
    <source>
        <dbReference type="EMBL" id="SDG20974.1"/>
    </source>
</evidence>
<protein>
    <submittedName>
        <fullName evidence="1">Uncharacterized protein</fullName>
    </submittedName>
</protein>
<gene>
    <name evidence="1" type="ORF">SAMN04488121_103828</name>
</gene>
<dbReference type="Proteomes" id="UP000199045">
    <property type="component" value="Unassembled WGS sequence"/>
</dbReference>
<dbReference type="AlphaFoldDB" id="A0A1G7SDI9"/>